<reference evidence="3 4" key="1">
    <citation type="submission" date="2019-03" db="EMBL/GenBank/DDBJ databases">
        <title>Deep-cultivation of Planctomycetes and their phenomic and genomic characterization uncovers novel biology.</title>
        <authorList>
            <person name="Wiegand S."/>
            <person name="Jogler M."/>
            <person name="Boedeker C."/>
            <person name="Pinto D."/>
            <person name="Vollmers J."/>
            <person name="Rivas-Marin E."/>
            <person name="Kohn T."/>
            <person name="Peeters S.H."/>
            <person name="Heuer A."/>
            <person name="Rast P."/>
            <person name="Oberbeckmann S."/>
            <person name="Bunk B."/>
            <person name="Jeske O."/>
            <person name="Meyerdierks A."/>
            <person name="Storesund J.E."/>
            <person name="Kallscheuer N."/>
            <person name="Luecker S."/>
            <person name="Lage O.M."/>
            <person name="Pohl T."/>
            <person name="Merkel B.J."/>
            <person name="Hornburger P."/>
            <person name="Mueller R.-W."/>
            <person name="Bruemmer F."/>
            <person name="Labrenz M."/>
            <person name="Spormann A.M."/>
            <person name="Op den Camp H."/>
            <person name="Overmann J."/>
            <person name="Amann R."/>
            <person name="Jetten M.S.M."/>
            <person name="Mascher T."/>
            <person name="Medema M.H."/>
            <person name="Devos D.P."/>
            <person name="Kaster A.-K."/>
            <person name="Ovreas L."/>
            <person name="Rohde M."/>
            <person name="Galperin M.Y."/>
            <person name="Jogler C."/>
        </authorList>
    </citation>
    <scope>NUCLEOTIDE SEQUENCE [LARGE SCALE GENOMIC DNA]</scope>
    <source>
        <strain evidence="3 4">Enr17</strain>
    </source>
</reference>
<evidence type="ECO:0008006" key="5">
    <source>
        <dbReference type="Google" id="ProtNLM"/>
    </source>
</evidence>
<dbReference type="EMBL" id="CP037452">
    <property type="protein sequence ID" value="QDV53465.1"/>
    <property type="molecule type" value="Genomic_DNA"/>
</dbReference>
<dbReference type="Proteomes" id="UP000318313">
    <property type="component" value="Chromosome"/>
</dbReference>
<feature type="region of interest" description="Disordered" evidence="1">
    <location>
        <begin position="100"/>
        <end position="121"/>
    </location>
</feature>
<protein>
    <recommendedName>
        <fullName evidence="5">DUF1207 domain-containing protein</fullName>
    </recommendedName>
</protein>
<feature type="region of interest" description="Disordered" evidence="1">
    <location>
        <begin position="36"/>
        <end position="55"/>
    </location>
</feature>
<name>A0A518IK99_9PLAN</name>
<evidence type="ECO:0000256" key="2">
    <source>
        <dbReference type="SAM" id="SignalP"/>
    </source>
</evidence>
<evidence type="ECO:0000313" key="4">
    <source>
        <dbReference type="Proteomes" id="UP000318313"/>
    </source>
</evidence>
<dbReference type="OrthoDB" id="238106at2"/>
<keyword evidence="2" id="KW-0732">Signal</keyword>
<gene>
    <name evidence="3" type="ORF">Enr17x_55400</name>
</gene>
<dbReference type="RefSeq" id="WP_145313018.1">
    <property type="nucleotide sequence ID" value="NZ_CP037452.1"/>
</dbReference>
<accession>A0A518IK99</accession>
<proteinExistence type="predicted"/>
<feature type="chain" id="PRO_5022053926" description="DUF1207 domain-containing protein" evidence="2">
    <location>
        <begin position="28"/>
        <end position="416"/>
    </location>
</feature>
<dbReference type="InterPro" id="IPR009599">
    <property type="entry name" value="DUF1207"/>
</dbReference>
<keyword evidence="4" id="KW-1185">Reference proteome</keyword>
<feature type="compositionally biased region" description="Low complexity" evidence="1">
    <location>
        <begin position="45"/>
        <end position="55"/>
    </location>
</feature>
<feature type="signal peptide" evidence="2">
    <location>
        <begin position="1"/>
        <end position="27"/>
    </location>
</feature>
<dbReference type="AlphaFoldDB" id="A0A518IK99"/>
<sequence length="416" mass="46959" precursor="true">MRLFIRFIIQRTLLGLLLCASSGDLLAQQASGSTPFMAPSPYGDQQQSQRLQPASQAQIYLEQQYSNQQQNPVRLGAPLHQANPVRSAGWKQDITQSLPPLYSQSRTQTRGQSGSIRQVGATQSDYPSAFEAFSDDMDYPDLETMPVPEGSYTESIDELCGGNCWGWTVLPTDLLYTSYLAGPKEPRMALAVLNEKDIGWQMELEAGARVGLLRYGSMNDDVLEGWQLDVEGAGPPRLNIEEDLDLDAADFRVGVPLTWRRGAYQAKFAYYHTSAHVGDEYLKRHPGFQRINYVRDVFVLGGGYFVDPDLRLYAEIGYAFNTDGGAEPWELQFGAEFSPAEHNGIYGAPFWAINGYLREEVDWGGNVNFMIGWQWRGDRNNHLLRIGFQYLDGKTMQYSFFQNSERMVGFGTWYDF</sequence>
<dbReference type="Pfam" id="PF06727">
    <property type="entry name" value="DUF1207"/>
    <property type="match status" value="1"/>
</dbReference>
<evidence type="ECO:0000256" key="1">
    <source>
        <dbReference type="SAM" id="MobiDB-lite"/>
    </source>
</evidence>
<dbReference type="KEGG" id="gfm:Enr17x_55400"/>
<evidence type="ECO:0000313" key="3">
    <source>
        <dbReference type="EMBL" id="QDV53465.1"/>
    </source>
</evidence>
<organism evidence="3 4">
    <name type="scientific">Gimesia fumaroli</name>
    <dbReference type="NCBI Taxonomy" id="2527976"/>
    <lineage>
        <taxon>Bacteria</taxon>
        <taxon>Pseudomonadati</taxon>
        <taxon>Planctomycetota</taxon>
        <taxon>Planctomycetia</taxon>
        <taxon>Planctomycetales</taxon>
        <taxon>Planctomycetaceae</taxon>
        <taxon>Gimesia</taxon>
    </lineage>
</organism>